<accession>A0ABP8GPT4</accession>
<name>A0ABP8GPT4_9BACT</name>
<sequence>MINDNNKSVLYLKAEIDAILGDIPDTYVACIDAAYIDEETTRLRFEFPAYFYYIETPHALGLMEYYWKRGVRRFYEHGYSQDAIVVYAVARAKMQERDKDLAKNNGCVEWPWALLSFFTL</sequence>
<organism evidence="1 2">
    <name type="scientific">Flaviaesturariibacter amylovorans</name>
    <dbReference type="NCBI Taxonomy" id="1084520"/>
    <lineage>
        <taxon>Bacteria</taxon>
        <taxon>Pseudomonadati</taxon>
        <taxon>Bacteroidota</taxon>
        <taxon>Chitinophagia</taxon>
        <taxon>Chitinophagales</taxon>
        <taxon>Chitinophagaceae</taxon>
        <taxon>Flaviaestuariibacter</taxon>
    </lineage>
</organism>
<evidence type="ECO:0000313" key="2">
    <source>
        <dbReference type="Proteomes" id="UP001501725"/>
    </source>
</evidence>
<comment type="caution">
    <text evidence="1">The sequence shown here is derived from an EMBL/GenBank/DDBJ whole genome shotgun (WGS) entry which is preliminary data.</text>
</comment>
<dbReference type="RefSeq" id="WP_345255181.1">
    <property type="nucleotide sequence ID" value="NZ_BAABGY010000007.1"/>
</dbReference>
<evidence type="ECO:0000313" key="1">
    <source>
        <dbReference type="EMBL" id="GAA4328099.1"/>
    </source>
</evidence>
<gene>
    <name evidence="1" type="ORF">GCM10023184_17790</name>
</gene>
<dbReference type="Proteomes" id="UP001501725">
    <property type="component" value="Unassembled WGS sequence"/>
</dbReference>
<dbReference type="EMBL" id="BAABGY010000007">
    <property type="protein sequence ID" value="GAA4328099.1"/>
    <property type="molecule type" value="Genomic_DNA"/>
</dbReference>
<reference evidence="2" key="1">
    <citation type="journal article" date="2019" name="Int. J. Syst. Evol. Microbiol.">
        <title>The Global Catalogue of Microorganisms (GCM) 10K type strain sequencing project: providing services to taxonomists for standard genome sequencing and annotation.</title>
        <authorList>
            <consortium name="The Broad Institute Genomics Platform"/>
            <consortium name="The Broad Institute Genome Sequencing Center for Infectious Disease"/>
            <person name="Wu L."/>
            <person name="Ma J."/>
        </authorList>
    </citation>
    <scope>NUCLEOTIDE SEQUENCE [LARGE SCALE GENOMIC DNA]</scope>
    <source>
        <strain evidence="2">JCM 17919</strain>
    </source>
</reference>
<proteinExistence type="predicted"/>
<protein>
    <submittedName>
        <fullName evidence="1">Uncharacterized protein</fullName>
    </submittedName>
</protein>
<keyword evidence="2" id="KW-1185">Reference proteome</keyword>